<protein>
    <submittedName>
        <fullName evidence="2">Uncharacterized protein</fullName>
    </submittedName>
</protein>
<accession>A0A2M9R7T3</accession>
<keyword evidence="1" id="KW-0472">Membrane</keyword>
<gene>
    <name evidence="2" type="ORF">CDL10_10485</name>
</gene>
<proteinExistence type="predicted"/>
<feature type="transmembrane region" description="Helical" evidence="1">
    <location>
        <begin position="73"/>
        <end position="89"/>
    </location>
</feature>
<feature type="transmembrane region" description="Helical" evidence="1">
    <location>
        <begin position="50"/>
        <end position="66"/>
    </location>
</feature>
<name>A0A2M9R7T3_9FLAO</name>
<dbReference type="EMBL" id="NIPO01000001">
    <property type="protein sequence ID" value="PJR04919.1"/>
    <property type="molecule type" value="Genomic_DNA"/>
</dbReference>
<evidence type="ECO:0000313" key="3">
    <source>
        <dbReference type="Proteomes" id="UP000231960"/>
    </source>
</evidence>
<dbReference type="AlphaFoldDB" id="A0A2M9R7T3"/>
<feature type="transmembrane region" description="Helical" evidence="1">
    <location>
        <begin position="7"/>
        <end position="30"/>
    </location>
</feature>
<sequence length="90" mass="10371">MNKILNFLLGLVIALLLAYIFGSLIMSYWLKMSVLESMQAFKINHVWGKALSMGAIPNILLFYILLNRDNYMAARGVIFSFVFIALFVFW</sequence>
<keyword evidence="1" id="KW-1133">Transmembrane helix</keyword>
<comment type="caution">
    <text evidence="2">The sequence shown here is derived from an EMBL/GenBank/DDBJ whole genome shotgun (WGS) entry which is preliminary data.</text>
</comment>
<dbReference type="RefSeq" id="WP_100678478.1">
    <property type="nucleotide sequence ID" value="NZ_JAJUJS010000026.1"/>
</dbReference>
<organism evidence="2 3">
    <name type="scientific">Avrilella dinanensis</name>
    <dbReference type="NCBI Taxonomy" id="2008672"/>
    <lineage>
        <taxon>Bacteria</taxon>
        <taxon>Pseudomonadati</taxon>
        <taxon>Bacteroidota</taxon>
        <taxon>Flavobacteriia</taxon>
        <taxon>Flavobacteriales</taxon>
        <taxon>Flavobacteriaceae</taxon>
        <taxon>Avrilella</taxon>
    </lineage>
</organism>
<dbReference type="Proteomes" id="UP000231960">
    <property type="component" value="Unassembled WGS sequence"/>
</dbReference>
<evidence type="ECO:0000256" key="1">
    <source>
        <dbReference type="SAM" id="Phobius"/>
    </source>
</evidence>
<evidence type="ECO:0000313" key="2">
    <source>
        <dbReference type="EMBL" id="PJR04919.1"/>
    </source>
</evidence>
<keyword evidence="3" id="KW-1185">Reference proteome</keyword>
<dbReference type="OrthoDB" id="1362378at2"/>
<keyword evidence="1" id="KW-0812">Transmembrane</keyword>
<reference evidence="2 3" key="1">
    <citation type="submission" date="2017-06" db="EMBL/GenBank/DDBJ databases">
        <title>Description of Avrilella dinanensis gen. nov. sp. nov.</title>
        <authorList>
            <person name="Leyer C."/>
            <person name="Sassi M."/>
            <person name="Minet J."/>
            <person name="Kayal S."/>
            <person name="Cattoir V."/>
        </authorList>
    </citation>
    <scope>NUCLEOTIDE SEQUENCE [LARGE SCALE GENOMIC DNA]</scope>
    <source>
        <strain evidence="2 3">UR159</strain>
    </source>
</reference>